<sequence>MNPTEQRLCLGPAEYVDSDHSAIRKHAVKLTAGLGRDAERAKVLYEAVRDSVRYDPYVDYTDLESFRASSVLAAGRGYCVGKAALYAALCRAAGIPARIGLSDVRNHLATPRLLKAVGTDLFSYHGYVEVHLGGRWLKATPTFNASLCARLGVEPLDFDGTGDALFQPFDGEGRSFMDYVVNHGTFFDVPAKFLMGEMARLYPALCRPGGYRGQSMEEEAGESAPAS</sequence>
<feature type="domain" description="Transglutaminase-like" evidence="1">
    <location>
        <begin position="71"/>
        <end position="143"/>
    </location>
</feature>
<dbReference type="SUPFAM" id="SSF54001">
    <property type="entry name" value="Cysteine proteinases"/>
    <property type="match status" value="1"/>
</dbReference>
<dbReference type="RefSeq" id="WP_047189879.1">
    <property type="nucleotide sequence ID" value="NZ_LCYG01000037.1"/>
</dbReference>
<dbReference type="EMBL" id="LCYG01000037">
    <property type="protein sequence ID" value="KLK92338.1"/>
    <property type="molecule type" value="Genomic_DNA"/>
</dbReference>
<dbReference type="PATRIC" id="fig|1225564.3.peg.3947"/>
<protein>
    <submittedName>
        <fullName evidence="2">Transglutaminase</fullName>
    </submittedName>
</protein>
<evidence type="ECO:0000259" key="1">
    <source>
        <dbReference type="SMART" id="SM00460"/>
    </source>
</evidence>
<name>A0A0H1RAZ6_9HYPH</name>
<comment type="caution">
    <text evidence="2">The sequence shown here is derived from an EMBL/GenBank/DDBJ whole genome shotgun (WGS) entry which is preliminary data.</text>
</comment>
<dbReference type="Gene3D" id="3.10.620.30">
    <property type="match status" value="1"/>
</dbReference>
<dbReference type="Pfam" id="PF01841">
    <property type="entry name" value="Transglut_core"/>
    <property type="match status" value="1"/>
</dbReference>
<keyword evidence="3" id="KW-1185">Reference proteome</keyword>
<evidence type="ECO:0000313" key="2">
    <source>
        <dbReference type="EMBL" id="KLK92338.1"/>
    </source>
</evidence>
<reference evidence="2 3" key="1">
    <citation type="submission" date="2015-05" db="EMBL/GenBank/DDBJ databases">
        <title>Draft genome sequence of Microvirga vignae strain BR3299, a novel nitrogen fixing bacteria isolated from Brazil semi-aired region.</title>
        <authorList>
            <person name="Zilli J.E."/>
            <person name="Passos S.R."/>
            <person name="Leite J."/>
            <person name="Baldani J.I."/>
            <person name="Xavier G.R."/>
            <person name="Rumjaneck N.G."/>
            <person name="Simoes-Araujo J.L."/>
        </authorList>
    </citation>
    <scope>NUCLEOTIDE SEQUENCE [LARGE SCALE GENOMIC DNA]</scope>
    <source>
        <strain evidence="2 3">BR3299</strain>
    </source>
</reference>
<dbReference type="Proteomes" id="UP000035489">
    <property type="component" value="Unassembled WGS sequence"/>
</dbReference>
<gene>
    <name evidence="2" type="ORF">AA309_15275</name>
</gene>
<dbReference type="PANTHER" id="PTHR33490">
    <property type="entry name" value="BLR5614 PROTEIN-RELATED"/>
    <property type="match status" value="1"/>
</dbReference>
<dbReference type="InterPro" id="IPR002931">
    <property type="entry name" value="Transglutaminase-like"/>
</dbReference>
<organism evidence="2 3">
    <name type="scientific">Microvirga vignae</name>
    <dbReference type="NCBI Taxonomy" id="1225564"/>
    <lineage>
        <taxon>Bacteria</taxon>
        <taxon>Pseudomonadati</taxon>
        <taxon>Pseudomonadota</taxon>
        <taxon>Alphaproteobacteria</taxon>
        <taxon>Hyphomicrobiales</taxon>
        <taxon>Methylobacteriaceae</taxon>
        <taxon>Microvirga</taxon>
    </lineage>
</organism>
<dbReference type="SMART" id="SM00460">
    <property type="entry name" value="TGc"/>
    <property type="match status" value="1"/>
</dbReference>
<dbReference type="PANTHER" id="PTHR33490:SF3">
    <property type="entry name" value="CONSERVED INTEGRAL MEMBRANE PROTEIN"/>
    <property type="match status" value="1"/>
</dbReference>
<accession>A0A0H1RAZ6</accession>
<dbReference type="STRING" id="1225564.AA309_15275"/>
<dbReference type="InterPro" id="IPR038765">
    <property type="entry name" value="Papain-like_cys_pep_sf"/>
</dbReference>
<proteinExistence type="predicted"/>
<dbReference type="OrthoDB" id="4697328at2"/>
<dbReference type="AlphaFoldDB" id="A0A0H1RAZ6"/>
<evidence type="ECO:0000313" key="3">
    <source>
        <dbReference type="Proteomes" id="UP000035489"/>
    </source>
</evidence>